<dbReference type="PANTHER" id="PTHR48081:SF8">
    <property type="entry name" value="ALPHA_BETA HYDROLASE FOLD-3 DOMAIN-CONTAINING PROTEIN-RELATED"/>
    <property type="match status" value="1"/>
</dbReference>
<comment type="similarity">
    <text evidence="1">Belongs to the 'GDXG' lipolytic enzyme family.</text>
</comment>
<accession>A0A5C5U9I9</accession>
<keyword evidence="2 4" id="KW-0378">Hydrolase</keyword>
<comment type="caution">
    <text evidence="4">The sequence shown here is derived from an EMBL/GenBank/DDBJ whole genome shotgun (WGS) entry which is preliminary data.</text>
</comment>
<dbReference type="Pfam" id="PF07859">
    <property type="entry name" value="Abhydrolase_3"/>
    <property type="match status" value="1"/>
</dbReference>
<evidence type="ECO:0000256" key="2">
    <source>
        <dbReference type="ARBA" id="ARBA00022801"/>
    </source>
</evidence>
<organism evidence="4 5">
    <name type="scientific">Luteimonas marina</name>
    <dbReference type="NCBI Taxonomy" id="488485"/>
    <lineage>
        <taxon>Bacteria</taxon>
        <taxon>Pseudomonadati</taxon>
        <taxon>Pseudomonadota</taxon>
        <taxon>Gammaproteobacteria</taxon>
        <taxon>Lysobacterales</taxon>
        <taxon>Lysobacteraceae</taxon>
        <taxon>Luteimonas</taxon>
    </lineage>
</organism>
<name>A0A5C5U9I9_9GAMM</name>
<dbReference type="InterPro" id="IPR013094">
    <property type="entry name" value="AB_hydrolase_3"/>
</dbReference>
<evidence type="ECO:0000313" key="5">
    <source>
        <dbReference type="Proteomes" id="UP000319980"/>
    </source>
</evidence>
<dbReference type="EMBL" id="VOHK01000002">
    <property type="protein sequence ID" value="TWT22315.1"/>
    <property type="molecule type" value="Genomic_DNA"/>
</dbReference>
<dbReference type="Proteomes" id="UP000319980">
    <property type="component" value="Unassembled WGS sequence"/>
</dbReference>
<keyword evidence="5" id="KW-1185">Reference proteome</keyword>
<sequence length="324" mass="35166">MDNASGQPRAAGQDDVDPQVRLFLQRMSTGYAAYPQMASASLPEARRIAEAVRAQWVAGGPEMAAREELRVGALHTRVRILRPSAQAMLPALVYLHGGGWTLFSIDTHDRLMREYAARAGVAVVAVDYSLSPEARFPQALEETVEVIDWLRAHGAAHGIDASRLAVGGDSAGANLAVASQLRLRDLGRAPVAAMLLNYGAYSDRTSPSWARYDGPAYMLEADEMHRFWDNYLRDDGDRDDPLAMPLLADLRGLPPAFLAIAECDILVDGNREMAAALHEAGVPVQARTYAGATHSFLEAMSISDLADRALDEASDWLRQALSTP</sequence>
<dbReference type="PANTHER" id="PTHR48081">
    <property type="entry name" value="AB HYDROLASE SUPERFAMILY PROTEIN C4A8.06C"/>
    <property type="match status" value="1"/>
</dbReference>
<dbReference type="AlphaFoldDB" id="A0A5C5U9I9"/>
<gene>
    <name evidence="4" type="ORF">FQY83_04600</name>
</gene>
<dbReference type="SUPFAM" id="SSF53474">
    <property type="entry name" value="alpha/beta-Hydrolases"/>
    <property type="match status" value="1"/>
</dbReference>
<reference evidence="4 5" key="1">
    <citation type="journal article" date="2008" name="Int. J. Syst. Evol. Microbiol.">
        <title>Luteimonas marina sp. nov., isolated from seawater.</title>
        <authorList>
            <person name="Baik K.S."/>
            <person name="Park S.C."/>
            <person name="Kim M.S."/>
            <person name="Kim E.M."/>
            <person name="Park C."/>
            <person name="Chun J."/>
            <person name="Seong C.N."/>
        </authorList>
    </citation>
    <scope>NUCLEOTIDE SEQUENCE [LARGE SCALE GENOMIC DNA]</scope>
    <source>
        <strain evidence="4 5">FR1330</strain>
    </source>
</reference>
<feature type="domain" description="Alpha/beta hydrolase fold-3" evidence="3">
    <location>
        <begin position="92"/>
        <end position="297"/>
    </location>
</feature>
<dbReference type="GO" id="GO:0016787">
    <property type="term" value="F:hydrolase activity"/>
    <property type="evidence" value="ECO:0007669"/>
    <property type="project" value="UniProtKB-KW"/>
</dbReference>
<dbReference type="PROSITE" id="PS01173">
    <property type="entry name" value="LIPASE_GDXG_HIS"/>
    <property type="match status" value="1"/>
</dbReference>
<evidence type="ECO:0000259" key="3">
    <source>
        <dbReference type="Pfam" id="PF07859"/>
    </source>
</evidence>
<dbReference type="InterPro" id="IPR002168">
    <property type="entry name" value="Lipase_GDXG_HIS_AS"/>
</dbReference>
<evidence type="ECO:0000256" key="1">
    <source>
        <dbReference type="ARBA" id="ARBA00010515"/>
    </source>
</evidence>
<dbReference type="RefSeq" id="WP_146385540.1">
    <property type="nucleotide sequence ID" value="NZ_VOHK01000002.1"/>
</dbReference>
<dbReference type="InterPro" id="IPR029058">
    <property type="entry name" value="AB_hydrolase_fold"/>
</dbReference>
<proteinExistence type="inferred from homology"/>
<evidence type="ECO:0000313" key="4">
    <source>
        <dbReference type="EMBL" id="TWT22315.1"/>
    </source>
</evidence>
<dbReference type="InterPro" id="IPR050300">
    <property type="entry name" value="GDXG_lipolytic_enzyme"/>
</dbReference>
<dbReference type="Gene3D" id="3.40.50.1820">
    <property type="entry name" value="alpha/beta hydrolase"/>
    <property type="match status" value="1"/>
</dbReference>
<dbReference type="OrthoDB" id="9806180at2"/>
<protein>
    <submittedName>
        <fullName evidence="4">Alpha/beta hydrolase</fullName>
    </submittedName>
</protein>